<dbReference type="InterPro" id="IPR050168">
    <property type="entry name" value="AAA_ATPase_domain"/>
</dbReference>
<dbReference type="InterPro" id="IPR041569">
    <property type="entry name" value="AAA_lid_3"/>
</dbReference>
<accession>A0A8J2NK07</accession>
<dbReference type="SMART" id="SM00382">
    <property type="entry name" value="AAA"/>
    <property type="match status" value="2"/>
</dbReference>
<comment type="caution">
    <text evidence="9">The sequence shown here is derived from an EMBL/GenBank/DDBJ whole genome shotgun (WGS) entry which is preliminary data.</text>
</comment>
<dbReference type="EMBL" id="CAJVCH010032919">
    <property type="protein sequence ID" value="CAG7712987.1"/>
    <property type="molecule type" value="Genomic_DNA"/>
</dbReference>
<dbReference type="GO" id="GO:0005524">
    <property type="term" value="F:ATP binding"/>
    <property type="evidence" value="ECO:0007669"/>
    <property type="project" value="UniProtKB-KW"/>
</dbReference>
<evidence type="ECO:0000256" key="5">
    <source>
        <dbReference type="ARBA" id="ARBA00032509"/>
    </source>
</evidence>
<dbReference type="InterPro" id="IPR003959">
    <property type="entry name" value="ATPase_AAA_core"/>
</dbReference>
<evidence type="ECO:0000259" key="8">
    <source>
        <dbReference type="SMART" id="SM00382"/>
    </source>
</evidence>
<dbReference type="PANTHER" id="PTHR23077:SF12">
    <property type="entry name" value="PEROXISOMAL ATPASE PEX1"/>
    <property type="match status" value="1"/>
</dbReference>
<proteinExistence type="inferred from homology"/>
<keyword evidence="4" id="KW-0067">ATP-binding</keyword>
<evidence type="ECO:0000256" key="3">
    <source>
        <dbReference type="ARBA" id="ARBA00022741"/>
    </source>
</evidence>
<dbReference type="InterPro" id="IPR003960">
    <property type="entry name" value="ATPase_AAA_CS"/>
</dbReference>
<dbReference type="GO" id="GO:0016558">
    <property type="term" value="P:protein import into peroxisome matrix"/>
    <property type="evidence" value="ECO:0007669"/>
    <property type="project" value="TreeGrafter"/>
</dbReference>
<evidence type="ECO:0000256" key="4">
    <source>
        <dbReference type="ARBA" id="ARBA00022840"/>
    </source>
</evidence>
<comment type="similarity">
    <text evidence="1">Belongs to the AAA ATPase family.</text>
</comment>
<feature type="region of interest" description="Disordered" evidence="7">
    <location>
        <begin position="953"/>
        <end position="976"/>
    </location>
</feature>
<keyword evidence="3" id="KW-0547">Nucleotide-binding</keyword>
<dbReference type="Pfam" id="PF00004">
    <property type="entry name" value="AAA"/>
    <property type="match status" value="2"/>
</dbReference>
<evidence type="ECO:0000313" key="10">
    <source>
        <dbReference type="Proteomes" id="UP000708208"/>
    </source>
</evidence>
<keyword evidence="2" id="KW-0813">Transport</keyword>
<evidence type="ECO:0000313" key="9">
    <source>
        <dbReference type="EMBL" id="CAG7712987.1"/>
    </source>
</evidence>
<dbReference type="Pfam" id="PF17862">
    <property type="entry name" value="AAA_lid_3"/>
    <property type="match status" value="1"/>
</dbReference>
<evidence type="ECO:0000256" key="1">
    <source>
        <dbReference type="ARBA" id="ARBA00006914"/>
    </source>
</evidence>
<evidence type="ECO:0000256" key="7">
    <source>
        <dbReference type="SAM" id="MobiDB-lite"/>
    </source>
</evidence>
<dbReference type="OrthoDB" id="8173462at2759"/>
<dbReference type="GO" id="GO:0005829">
    <property type="term" value="C:cytosol"/>
    <property type="evidence" value="ECO:0007669"/>
    <property type="project" value="TreeGrafter"/>
</dbReference>
<dbReference type="InterPro" id="IPR003593">
    <property type="entry name" value="AAA+_ATPase"/>
</dbReference>
<gene>
    <name evidence="9" type="ORF">AFUS01_LOCUS5188</name>
</gene>
<protein>
    <recommendedName>
        <fullName evidence="6">Peroxisomal ATPase PEX1</fullName>
    </recommendedName>
    <alternativeName>
        <fullName evidence="5">Peroxin-1</fullName>
    </alternativeName>
</protein>
<dbReference type="InterPro" id="IPR015342">
    <property type="entry name" value="PEX1-N_C-lobe"/>
</dbReference>
<dbReference type="GO" id="GO:0016887">
    <property type="term" value="F:ATP hydrolysis activity"/>
    <property type="evidence" value="ECO:0007669"/>
    <property type="project" value="InterPro"/>
</dbReference>
<evidence type="ECO:0000256" key="6">
    <source>
        <dbReference type="ARBA" id="ARBA00034532"/>
    </source>
</evidence>
<dbReference type="PANTHER" id="PTHR23077">
    <property type="entry name" value="AAA-FAMILY ATPASE"/>
    <property type="match status" value="1"/>
</dbReference>
<keyword evidence="10" id="KW-1185">Reference proteome</keyword>
<organism evidence="9 10">
    <name type="scientific">Allacma fusca</name>
    <dbReference type="NCBI Taxonomy" id="39272"/>
    <lineage>
        <taxon>Eukaryota</taxon>
        <taxon>Metazoa</taxon>
        <taxon>Ecdysozoa</taxon>
        <taxon>Arthropoda</taxon>
        <taxon>Hexapoda</taxon>
        <taxon>Collembola</taxon>
        <taxon>Symphypleona</taxon>
        <taxon>Sminthuridae</taxon>
        <taxon>Allacma</taxon>
    </lineage>
</organism>
<feature type="domain" description="AAA+ ATPase" evidence="8">
    <location>
        <begin position="359"/>
        <end position="507"/>
    </location>
</feature>
<dbReference type="GO" id="GO:0005778">
    <property type="term" value="C:peroxisomal membrane"/>
    <property type="evidence" value="ECO:0007669"/>
    <property type="project" value="TreeGrafter"/>
</dbReference>
<dbReference type="FunFam" id="3.40.50.300:FF:000149">
    <property type="entry name" value="Nuclear valosin-containing protein-like"/>
    <property type="match status" value="1"/>
</dbReference>
<dbReference type="Pfam" id="PF09262">
    <property type="entry name" value="PEX-1N"/>
    <property type="match status" value="1"/>
</dbReference>
<dbReference type="Proteomes" id="UP000708208">
    <property type="component" value="Unassembled WGS sequence"/>
</dbReference>
<feature type="domain" description="AAA+ ATPase" evidence="8">
    <location>
        <begin position="695"/>
        <end position="834"/>
    </location>
</feature>
<reference evidence="9" key="1">
    <citation type="submission" date="2021-06" db="EMBL/GenBank/DDBJ databases">
        <authorList>
            <person name="Hodson N. C."/>
            <person name="Mongue J. A."/>
            <person name="Jaron S. K."/>
        </authorList>
    </citation>
    <scope>NUCLEOTIDE SEQUENCE</scope>
</reference>
<dbReference type="PROSITE" id="PS00674">
    <property type="entry name" value="AAA"/>
    <property type="match status" value="1"/>
</dbReference>
<dbReference type="AlphaFoldDB" id="A0A8J2NK07"/>
<name>A0A8J2NK07_9HEXA</name>
<sequence length="976" mass="108549">MSDYARVDFSGPPMSCLAAVSWPLKPPSGNSVVNVLKIESKNGACHYVSASSMFKAETSTIKLNGKFGQLLTLQDGQEVSVSAVESKVPSVRSVLVNCDSDDDWEILETNAESLTNNLLNQLRVVYPGLRFPFWVSKSLSINLCVEKLTPAVELGILDTCSEVIVPSIVVEKSDNFELNHSCQLRLCPVTLHPEVTLTSSAFLLLSNIEYAYAFQSALLMGGQGKCDFNRDNSSFFAKITSDEVENKKEDVIIKIFFIEYILESEKELRNLFPLVNPPTLYVHPKLAEENHLKLKSRVFIEQVGHQALANNIPRYSSLVRSSKFVSTDVFQQLFHQSQAYLIAALELNYSFIGGLLGPNNGCILITGKEGSGKTFFACSLAKSLTSVPYFVHMEIISCAKFRSKKSETVQKELEAIFQNAVTLCPAVIILDDLDVLCPANKSEQQNIQEEFFHYRMCETVYECIMNLVGKHIVIVCTSKTVSTLHTYWKNREGFHTFQHCVHIPPPNSLERLCIFRDCLRRYQSRTETITMSSSITTSPDSASFTASPSLMTASRTVEGSHIVVSQRKDDSPPIPPTSDLQLEDNHMTDSMLNCLFNLHDDASTPKAIHNIAKKWALFLAKGNTEDMSSEGKDSVFEEIVQNEITFKEKAQEHKKPKLISWNRIGGLSAVKEELTKILRWPIKYSKLFDNTPIKMPSGILLYGFPGTGKTLVGLSMPSLVANTKFIHIKGPELLSKYIGASEQAVQDLFQKAKNLKPCILFFDEFDSLVPRRGHDSTGVTDRVVNQFLAEMDGIEGGLGKGVYLIAATSRPDLIDPAVLRPGRLDKHLFFDMPTKGERLAIISALSEELEFSDSDGEILWDEIGRKTEGFTGADLHSLLCTAQLEAIQESLADILKGETDGFGEDNQVEVDPHEKIPVTKKHITAAMENFKPSLPAEESSKFQTIYENFGGTKRVQMDNPNPSSMLIEHGKKATLA</sequence>
<evidence type="ECO:0000256" key="2">
    <source>
        <dbReference type="ARBA" id="ARBA00022448"/>
    </source>
</evidence>